<dbReference type="EMBL" id="JARESE010000056">
    <property type="protein sequence ID" value="MDE8653275.1"/>
    <property type="molecule type" value="Genomic_DNA"/>
</dbReference>
<dbReference type="PANTHER" id="PTHR30466">
    <property type="entry name" value="FLAVIN REDUCTASE"/>
    <property type="match status" value="1"/>
</dbReference>
<dbReference type="InterPro" id="IPR050268">
    <property type="entry name" value="NADH-dep_flavin_reductase"/>
</dbReference>
<evidence type="ECO:0000313" key="5">
    <source>
        <dbReference type="Proteomes" id="UP001216253"/>
    </source>
</evidence>
<evidence type="ECO:0000259" key="3">
    <source>
        <dbReference type="SMART" id="SM00903"/>
    </source>
</evidence>
<dbReference type="Gene3D" id="2.30.110.10">
    <property type="entry name" value="Electron Transport, Fmn-binding Protein, Chain A"/>
    <property type="match status" value="1"/>
</dbReference>
<proteinExistence type="inferred from homology"/>
<protein>
    <submittedName>
        <fullName evidence="4">Flavin reductase family protein</fullName>
    </submittedName>
</protein>
<organism evidence="4 5">
    <name type="scientific">Novosphingobium album</name>
    <name type="common">ex Liu et al. 2023</name>
    <dbReference type="NCBI Taxonomy" id="3031130"/>
    <lineage>
        <taxon>Bacteria</taxon>
        <taxon>Pseudomonadati</taxon>
        <taxon>Pseudomonadota</taxon>
        <taxon>Alphaproteobacteria</taxon>
        <taxon>Sphingomonadales</taxon>
        <taxon>Sphingomonadaceae</taxon>
        <taxon>Novosphingobium</taxon>
    </lineage>
</organism>
<dbReference type="SUPFAM" id="SSF50475">
    <property type="entry name" value="FMN-binding split barrel"/>
    <property type="match status" value="1"/>
</dbReference>
<evidence type="ECO:0000256" key="2">
    <source>
        <dbReference type="ARBA" id="ARBA00023002"/>
    </source>
</evidence>
<dbReference type="InterPro" id="IPR012349">
    <property type="entry name" value="Split_barrel_FMN-bd"/>
</dbReference>
<dbReference type="RefSeq" id="WP_275229385.1">
    <property type="nucleotide sequence ID" value="NZ_JARESE010000056.1"/>
</dbReference>
<name>A0ABT5WTR2_9SPHN</name>
<dbReference type="InterPro" id="IPR002563">
    <property type="entry name" value="Flavin_Rdtase-like_dom"/>
</dbReference>
<evidence type="ECO:0000256" key="1">
    <source>
        <dbReference type="ARBA" id="ARBA00008898"/>
    </source>
</evidence>
<dbReference type="SMART" id="SM00903">
    <property type="entry name" value="Flavin_Reduct"/>
    <property type="match status" value="1"/>
</dbReference>
<sequence>MSQTTIDPAAFRQVLSSYPTGVCVVTALDASNRPAGMVVGSFTSVSLDPPLVGFFPDKKSSSWPLIEAAGHFCVNVMGSDQQDICRAVTARGPEKFVGVEYTISEHNLPVIANAIACIECRLYSVTEAGDHWFVLGEVLRLETTREDDPMLFHRGRYGGFAEII</sequence>
<gene>
    <name evidence="4" type="ORF">PYV00_16370</name>
</gene>
<dbReference type="Proteomes" id="UP001216253">
    <property type="component" value="Unassembled WGS sequence"/>
</dbReference>
<comment type="similarity">
    <text evidence="1">Belongs to the non-flavoprotein flavin reductase family.</text>
</comment>
<evidence type="ECO:0000313" key="4">
    <source>
        <dbReference type="EMBL" id="MDE8653275.1"/>
    </source>
</evidence>
<keyword evidence="5" id="KW-1185">Reference proteome</keyword>
<dbReference type="Pfam" id="PF01613">
    <property type="entry name" value="Flavin_Reduct"/>
    <property type="match status" value="1"/>
</dbReference>
<feature type="domain" description="Flavin reductase like" evidence="3">
    <location>
        <begin position="15"/>
        <end position="159"/>
    </location>
</feature>
<reference evidence="4 5" key="1">
    <citation type="submission" date="2023-03" db="EMBL/GenBank/DDBJ databases">
        <title>NovoSphingobium album sp. nov. isolated from polycyclic aromatic hydrocarbons- and heavy-metal polluted soil.</title>
        <authorList>
            <person name="Liu Z."/>
            <person name="Wang K."/>
        </authorList>
    </citation>
    <scope>NUCLEOTIDE SEQUENCE [LARGE SCALE GENOMIC DNA]</scope>
    <source>
        <strain evidence="4 5">H3SJ31-1</strain>
    </source>
</reference>
<comment type="caution">
    <text evidence="4">The sequence shown here is derived from an EMBL/GenBank/DDBJ whole genome shotgun (WGS) entry which is preliminary data.</text>
</comment>
<dbReference type="PANTHER" id="PTHR30466:SF11">
    <property type="entry name" value="FLAVIN-DEPENDENT MONOOXYGENASE, REDUCTASE SUBUNIT HSAB"/>
    <property type="match status" value="1"/>
</dbReference>
<accession>A0ABT5WTR2</accession>
<keyword evidence="2" id="KW-0560">Oxidoreductase</keyword>